<evidence type="ECO:0000256" key="6">
    <source>
        <dbReference type="ARBA" id="ARBA00039449"/>
    </source>
</evidence>
<dbReference type="Proteomes" id="UP000297452">
    <property type="component" value="Unassembled WGS sequence"/>
</dbReference>
<dbReference type="Pfam" id="PF05891">
    <property type="entry name" value="Methyltransf_PK"/>
    <property type="match status" value="1"/>
</dbReference>
<comment type="similarity">
    <text evidence="1">Belongs to the methyltransferase superfamily. NTM1 family.</text>
</comment>
<evidence type="ECO:0000256" key="5">
    <source>
        <dbReference type="ARBA" id="ARBA00039112"/>
    </source>
</evidence>
<evidence type="ECO:0000256" key="2">
    <source>
        <dbReference type="ARBA" id="ARBA00022603"/>
    </source>
</evidence>
<dbReference type="EC" id="2.1.1.244" evidence="5"/>
<name>A0A4Z1J3M9_9HELO</name>
<reference evidence="13 14" key="1">
    <citation type="submission" date="2017-12" db="EMBL/GenBank/DDBJ databases">
        <title>Comparative genomics of Botrytis spp.</title>
        <authorList>
            <person name="Valero-Jimenez C.A."/>
            <person name="Tapia P."/>
            <person name="Veloso J."/>
            <person name="Silva-Moreno E."/>
            <person name="Staats M."/>
            <person name="Valdes J.H."/>
            <person name="Van Kan J.A.L."/>
        </authorList>
    </citation>
    <scope>NUCLEOTIDE SEQUENCE [LARGE SCALE GENOMIC DNA]</scope>
    <source>
        <strain evidence="13 14">MUCL2120</strain>
    </source>
</reference>
<feature type="binding site" evidence="12">
    <location>
        <position position="70"/>
    </location>
    <ligand>
        <name>S-adenosyl-L-methionine</name>
        <dbReference type="ChEBI" id="CHEBI:59789"/>
    </ligand>
</feature>
<accession>A0A4Z1J3M9</accession>
<evidence type="ECO:0000256" key="12">
    <source>
        <dbReference type="PIRSR" id="PIRSR016958-1"/>
    </source>
</evidence>
<dbReference type="GO" id="GO:0005737">
    <property type="term" value="C:cytoplasm"/>
    <property type="evidence" value="ECO:0007669"/>
    <property type="project" value="TreeGrafter"/>
</dbReference>
<sequence length="221" mass="24328">MTTQAADSQINHADAINYWEGIEASDDGMLGGFPYISRVDIQGSKNFLGKLGVKGAKLGRAVDCGAGIGRITKALLLSVADTVDIVEPVTKFSSALIDQPGVGQIYSVGLEAWTPDAETKYDLMWNQWCLGHLTDSQLVEYLQKCGKMLNENGWIIVKENMSTHAGNDMFDELDSSVTSVRTDEKFRALFEKAGLKLMKTELANGFPKRLYPVRIYALKPE</sequence>
<evidence type="ECO:0000256" key="4">
    <source>
        <dbReference type="ARBA" id="ARBA00022691"/>
    </source>
</evidence>
<dbReference type="InterPro" id="IPR008576">
    <property type="entry name" value="MeTrfase_NTM1"/>
</dbReference>
<dbReference type="FunFam" id="3.40.50.150:FF:000025">
    <property type="entry name" value="N-terminal Xaa-Pro-Lys N-methyltransferase 1"/>
    <property type="match status" value="1"/>
</dbReference>
<evidence type="ECO:0000256" key="7">
    <source>
        <dbReference type="ARBA" id="ARBA00043129"/>
    </source>
</evidence>
<organism evidence="13 14">
    <name type="scientific">Botryotinia narcissicola</name>
    <dbReference type="NCBI Taxonomy" id="278944"/>
    <lineage>
        <taxon>Eukaryota</taxon>
        <taxon>Fungi</taxon>
        <taxon>Dikarya</taxon>
        <taxon>Ascomycota</taxon>
        <taxon>Pezizomycotina</taxon>
        <taxon>Leotiomycetes</taxon>
        <taxon>Helotiales</taxon>
        <taxon>Sclerotiniaceae</taxon>
        <taxon>Botryotinia</taxon>
    </lineage>
</organism>
<protein>
    <recommendedName>
        <fullName evidence="6">Alpha N-terminal protein methyltransferase 1</fullName>
        <ecNumber evidence="5">2.1.1.244</ecNumber>
    </recommendedName>
    <alternativeName>
        <fullName evidence="11">Translation associated element 1</fullName>
    </alternativeName>
    <alternativeName>
        <fullName evidence="7">X-Pro-Lys N-terminal protein methyltransferase 1</fullName>
    </alternativeName>
</protein>
<dbReference type="EMBL" id="PQXJ01000028">
    <property type="protein sequence ID" value="TGO68201.1"/>
    <property type="molecule type" value="Genomic_DNA"/>
</dbReference>
<proteinExistence type="inferred from homology"/>
<dbReference type="GO" id="GO:0032259">
    <property type="term" value="P:methylation"/>
    <property type="evidence" value="ECO:0007669"/>
    <property type="project" value="UniProtKB-KW"/>
</dbReference>
<dbReference type="STRING" id="278944.A0A4Z1J3M9"/>
<dbReference type="InterPro" id="IPR029063">
    <property type="entry name" value="SAM-dependent_MTases_sf"/>
</dbReference>
<evidence type="ECO:0000313" key="14">
    <source>
        <dbReference type="Proteomes" id="UP000297452"/>
    </source>
</evidence>
<dbReference type="CDD" id="cd02440">
    <property type="entry name" value="AdoMet_MTases"/>
    <property type="match status" value="1"/>
</dbReference>
<feature type="binding site" evidence="12">
    <location>
        <position position="127"/>
    </location>
    <ligand>
        <name>S-adenosyl-L-methionine</name>
        <dbReference type="ChEBI" id="CHEBI:59789"/>
    </ligand>
</feature>
<dbReference type="OrthoDB" id="1298661at2759"/>
<evidence type="ECO:0000256" key="1">
    <source>
        <dbReference type="ARBA" id="ARBA00009059"/>
    </source>
</evidence>
<comment type="catalytic activity">
    <reaction evidence="9">
        <text>N-terminal L-prolyl-L-prolyl-L-lysyl-[protein] + 2 S-adenosyl-L-methionine = N-terminal N,N-dimethyl-L-prolyl-L-prolyl-L-lysyl-[protein] + 2 S-adenosyl-L-homocysteine + 2 H(+)</text>
        <dbReference type="Rhea" id="RHEA:54736"/>
        <dbReference type="Rhea" id="RHEA-COMP:13787"/>
        <dbReference type="Rhea" id="RHEA-COMP:13974"/>
        <dbReference type="ChEBI" id="CHEBI:15378"/>
        <dbReference type="ChEBI" id="CHEBI:57856"/>
        <dbReference type="ChEBI" id="CHEBI:59789"/>
        <dbReference type="ChEBI" id="CHEBI:138059"/>
        <dbReference type="ChEBI" id="CHEBI:138318"/>
        <dbReference type="EC" id="2.1.1.244"/>
    </reaction>
</comment>
<keyword evidence="4 12" id="KW-0949">S-adenosyl-L-methionine</keyword>
<dbReference type="PANTHER" id="PTHR12753:SF0">
    <property type="entry name" value="ALPHA N-TERMINAL PROTEIN METHYLTRANSFERASE 1"/>
    <property type="match status" value="1"/>
</dbReference>
<dbReference type="SUPFAM" id="SSF53335">
    <property type="entry name" value="S-adenosyl-L-methionine-dependent methyltransferases"/>
    <property type="match status" value="1"/>
</dbReference>
<evidence type="ECO:0000256" key="3">
    <source>
        <dbReference type="ARBA" id="ARBA00022679"/>
    </source>
</evidence>
<feature type="binding site" evidence="12">
    <location>
        <position position="65"/>
    </location>
    <ligand>
        <name>S-adenosyl-L-methionine</name>
        <dbReference type="ChEBI" id="CHEBI:59789"/>
    </ligand>
</feature>
<evidence type="ECO:0000256" key="9">
    <source>
        <dbReference type="ARBA" id="ARBA00047885"/>
    </source>
</evidence>
<keyword evidence="3" id="KW-0808">Transferase</keyword>
<comment type="catalytic activity">
    <reaction evidence="10">
        <text>N-terminal L-alanyl-L-prolyl-L-lysyl-[protein] + 3 S-adenosyl-L-methionine = N-terminal N,N,N-trimethyl-L-alanyl-L-prolyl-L-lysyl-[protein] + 3 S-adenosyl-L-homocysteine + 3 H(+)</text>
        <dbReference type="Rhea" id="RHEA:54712"/>
        <dbReference type="Rhea" id="RHEA-COMP:13785"/>
        <dbReference type="Rhea" id="RHEA-COMP:13971"/>
        <dbReference type="ChEBI" id="CHEBI:15378"/>
        <dbReference type="ChEBI" id="CHEBI:57856"/>
        <dbReference type="ChEBI" id="CHEBI:59789"/>
        <dbReference type="ChEBI" id="CHEBI:138057"/>
        <dbReference type="ChEBI" id="CHEBI:138315"/>
        <dbReference type="EC" id="2.1.1.244"/>
    </reaction>
</comment>
<comment type="caution">
    <text evidence="13">The sequence shown here is derived from an EMBL/GenBank/DDBJ whole genome shotgun (WGS) entry which is preliminary data.</text>
</comment>
<evidence type="ECO:0000256" key="10">
    <source>
        <dbReference type="ARBA" id="ARBA00048167"/>
    </source>
</evidence>
<dbReference type="PIRSF" id="PIRSF016958">
    <property type="entry name" value="DUF858_MeTrfase_lik"/>
    <property type="match status" value="1"/>
</dbReference>
<dbReference type="GO" id="GO:0071885">
    <property type="term" value="F:N-terminal protein N-methyltransferase activity"/>
    <property type="evidence" value="ECO:0007669"/>
    <property type="project" value="UniProtKB-EC"/>
</dbReference>
<evidence type="ECO:0000313" key="13">
    <source>
        <dbReference type="EMBL" id="TGO68201.1"/>
    </source>
</evidence>
<comment type="catalytic activity">
    <reaction evidence="8">
        <text>N-terminal L-seryl-L-prolyl-L-lysyl-[protein] + 3 S-adenosyl-L-methionine = N-terminal N,N,N-trimethyl-L-seryl-L-prolyl-L-lysyl-[protein] + 3 S-adenosyl-L-homocysteine + 3 H(+)</text>
        <dbReference type="Rhea" id="RHEA:54724"/>
        <dbReference type="Rhea" id="RHEA-COMP:13789"/>
        <dbReference type="Rhea" id="RHEA-COMP:13973"/>
        <dbReference type="ChEBI" id="CHEBI:15378"/>
        <dbReference type="ChEBI" id="CHEBI:57856"/>
        <dbReference type="ChEBI" id="CHEBI:59789"/>
        <dbReference type="ChEBI" id="CHEBI:138061"/>
        <dbReference type="ChEBI" id="CHEBI:138317"/>
        <dbReference type="EC" id="2.1.1.244"/>
    </reaction>
</comment>
<gene>
    <name evidence="13" type="ORF">BOTNAR_0028g00140</name>
</gene>
<keyword evidence="14" id="KW-1185">Reference proteome</keyword>
<evidence type="ECO:0000256" key="11">
    <source>
        <dbReference type="ARBA" id="ARBA00082558"/>
    </source>
</evidence>
<dbReference type="Gene3D" id="3.40.50.150">
    <property type="entry name" value="Vaccinia Virus protein VP39"/>
    <property type="match status" value="1"/>
</dbReference>
<dbReference type="PANTHER" id="PTHR12753">
    <property type="entry name" value="AD-003 - RELATED"/>
    <property type="match status" value="1"/>
</dbReference>
<evidence type="ECO:0000256" key="8">
    <source>
        <dbReference type="ARBA" id="ARBA00047306"/>
    </source>
</evidence>
<keyword evidence="2" id="KW-0489">Methyltransferase</keyword>
<dbReference type="AlphaFoldDB" id="A0A4Z1J3M9"/>